<keyword evidence="10" id="KW-0460">Magnesium</keyword>
<keyword evidence="9" id="KW-1002">Plastid outer membrane</keyword>
<evidence type="ECO:0000256" key="1">
    <source>
        <dbReference type="ARBA" id="ARBA00001946"/>
    </source>
</evidence>
<evidence type="ECO:0000256" key="3">
    <source>
        <dbReference type="ARBA" id="ARBA00022448"/>
    </source>
</evidence>
<evidence type="ECO:0000256" key="9">
    <source>
        <dbReference type="ARBA" id="ARBA00022805"/>
    </source>
</evidence>
<dbReference type="GO" id="GO:0005525">
    <property type="term" value="F:GTP binding"/>
    <property type="evidence" value="ECO:0007669"/>
    <property type="project" value="InterPro"/>
</dbReference>
<evidence type="ECO:0000256" key="12">
    <source>
        <dbReference type="ARBA" id="ARBA00022989"/>
    </source>
</evidence>
<dbReference type="GO" id="GO:0046872">
    <property type="term" value="F:metal ion binding"/>
    <property type="evidence" value="ECO:0007669"/>
    <property type="project" value="UniProtKB-KW"/>
</dbReference>
<comment type="subcellular location">
    <subcellularLocation>
        <location evidence="2">Membrane</location>
        <topology evidence="2">Single-pass membrane protein</topology>
    </subcellularLocation>
    <subcellularLocation>
        <location evidence="14">Plastid</location>
        <location evidence="14">Chloroplast outer membrane</location>
    </subcellularLocation>
</comment>
<evidence type="ECO:0000313" key="17">
    <source>
        <dbReference type="EMBL" id="KAF2110122.1"/>
    </source>
</evidence>
<evidence type="ECO:0000256" key="15">
    <source>
        <dbReference type="SAM" id="Coils"/>
    </source>
</evidence>
<keyword evidence="4" id="KW-0150">Chloroplast</keyword>
<keyword evidence="8 17" id="KW-0378">Hydrolase</keyword>
<evidence type="ECO:0000259" key="16">
    <source>
        <dbReference type="Pfam" id="PF01926"/>
    </source>
</evidence>
<dbReference type="Pfam" id="PF01926">
    <property type="entry name" value="MMR_HSR1"/>
    <property type="match status" value="1"/>
</dbReference>
<evidence type="ECO:0000256" key="13">
    <source>
        <dbReference type="ARBA" id="ARBA00023136"/>
    </source>
</evidence>
<proteinExistence type="predicted"/>
<dbReference type="EMBL" id="ML977339">
    <property type="protein sequence ID" value="KAF2110122.1"/>
    <property type="molecule type" value="Genomic_DNA"/>
</dbReference>
<evidence type="ECO:0000256" key="11">
    <source>
        <dbReference type="ARBA" id="ARBA00022927"/>
    </source>
</evidence>
<evidence type="ECO:0000256" key="6">
    <source>
        <dbReference type="ARBA" id="ARBA00022692"/>
    </source>
</evidence>
<keyword evidence="15" id="KW-0175">Coiled coil</keyword>
<evidence type="ECO:0000313" key="18">
    <source>
        <dbReference type="Proteomes" id="UP000799770"/>
    </source>
</evidence>
<dbReference type="GO" id="GO:0016020">
    <property type="term" value="C:membrane"/>
    <property type="evidence" value="ECO:0007669"/>
    <property type="project" value="UniProtKB-SubCell"/>
</dbReference>
<evidence type="ECO:0000256" key="14">
    <source>
        <dbReference type="ARBA" id="ARBA00024013"/>
    </source>
</evidence>
<keyword evidence="7" id="KW-0479">Metal-binding</keyword>
<keyword evidence="18" id="KW-1185">Reference proteome</keyword>
<keyword evidence="5" id="KW-0934">Plastid</keyword>
<dbReference type="PANTHER" id="PTHR10903:SF135">
    <property type="entry name" value="TRANSLOCASE OF CHLOROPLAST 120, CHLOROPLASTIC-RELATED"/>
    <property type="match status" value="1"/>
</dbReference>
<evidence type="ECO:0000256" key="10">
    <source>
        <dbReference type="ARBA" id="ARBA00022842"/>
    </source>
</evidence>
<dbReference type="Gene3D" id="3.40.50.300">
    <property type="entry name" value="P-loop containing nucleotide triphosphate hydrolases"/>
    <property type="match status" value="1"/>
</dbReference>
<gene>
    <name evidence="17" type="ORF">BDV96DRAFT_501556</name>
</gene>
<keyword evidence="12" id="KW-1133">Transmembrane helix</keyword>
<keyword evidence="3" id="KW-0813">Transport</keyword>
<reference evidence="17" key="1">
    <citation type="journal article" date="2020" name="Stud. Mycol.">
        <title>101 Dothideomycetes genomes: a test case for predicting lifestyles and emergence of pathogens.</title>
        <authorList>
            <person name="Haridas S."/>
            <person name="Albert R."/>
            <person name="Binder M."/>
            <person name="Bloem J."/>
            <person name="Labutti K."/>
            <person name="Salamov A."/>
            <person name="Andreopoulos B."/>
            <person name="Baker S."/>
            <person name="Barry K."/>
            <person name="Bills G."/>
            <person name="Bluhm B."/>
            <person name="Cannon C."/>
            <person name="Castanera R."/>
            <person name="Culley D."/>
            <person name="Daum C."/>
            <person name="Ezra D."/>
            <person name="Gonzalez J."/>
            <person name="Henrissat B."/>
            <person name="Kuo A."/>
            <person name="Liang C."/>
            <person name="Lipzen A."/>
            <person name="Lutzoni F."/>
            <person name="Magnuson J."/>
            <person name="Mondo S."/>
            <person name="Nolan M."/>
            <person name="Ohm R."/>
            <person name="Pangilinan J."/>
            <person name="Park H.-J."/>
            <person name="Ramirez L."/>
            <person name="Alfaro M."/>
            <person name="Sun H."/>
            <person name="Tritt A."/>
            <person name="Yoshinaga Y."/>
            <person name="Zwiers L.-H."/>
            <person name="Turgeon B."/>
            <person name="Goodwin S."/>
            <person name="Spatafora J."/>
            <person name="Crous P."/>
            <person name="Grigoriev I."/>
        </authorList>
    </citation>
    <scope>NUCLEOTIDE SEQUENCE</scope>
    <source>
        <strain evidence="17">CBS 627.86</strain>
    </source>
</reference>
<dbReference type="Proteomes" id="UP000799770">
    <property type="component" value="Unassembled WGS sequence"/>
</dbReference>
<dbReference type="OrthoDB" id="8954335at2759"/>
<keyword evidence="13" id="KW-0472">Membrane</keyword>
<evidence type="ECO:0000256" key="7">
    <source>
        <dbReference type="ARBA" id="ARBA00022723"/>
    </source>
</evidence>
<accession>A0A6A5YSL7</accession>
<evidence type="ECO:0000256" key="8">
    <source>
        <dbReference type="ARBA" id="ARBA00022801"/>
    </source>
</evidence>
<keyword evidence="6" id="KW-0812">Transmembrane</keyword>
<dbReference type="InterPro" id="IPR045058">
    <property type="entry name" value="GIMA/IAN/Toc"/>
</dbReference>
<dbReference type="InterPro" id="IPR006073">
    <property type="entry name" value="GTP-bd"/>
</dbReference>
<organism evidence="17 18">
    <name type="scientific">Lophiotrema nucula</name>
    <dbReference type="NCBI Taxonomy" id="690887"/>
    <lineage>
        <taxon>Eukaryota</taxon>
        <taxon>Fungi</taxon>
        <taxon>Dikarya</taxon>
        <taxon>Ascomycota</taxon>
        <taxon>Pezizomycotina</taxon>
        <taxon>Dothideomycetes</taxon>
        <taxon>Pleosporomycetidae</taxon>
        <taxon>Pleosporales</taxon>
        <taxon>Lophiotremataceae</taxon>
        <taxon>Lophiotrema</taxon>
    </lineage>
</organism>
<sequence length="379" mass="43231">MGMTGAGKSTFISHCTQRPVPIAGHGLSSCTSRVTIHTMRCSGRTVHLIDTPGFDDTGRSDGETLQELAYWLSEAYARDIQVSGIVYLHRITDTRLQGSALRALNAFKSMCGEGVYCGIVIATTRWDEVAPEQLDATFERQQELCKKHWTDIIENDGLVVELSSPRYHALEIIKRIVRKDRRFVFNFQRQLIEEAQPLHLTDAGKILFEPQFGDYTRLQNQLAEAQNRFDEALASKYAKDQQDAKQAIEQVTKSLTPLEADIQRMQHRTEEIQKQWEDKLRKDKESLRQAYKIKKEQLELKKDELAQAQSNLTTPVRRERKIQEEVDELEREKGEIYIRSRQKLSSRSTETGRKVKIMSVVGTSLAVGQLVAAMACTVM</sequence>
<comment type="cofactor">
    <cofactor evidence="1">
        <name>Mg(2+)</name>
        <dbReference type="ChEBI" id="CHEBI:18420"/>
    </cofactor>
</comment>
<feature type="domain" description="G" evidence="16">
    <location>
        <begin position="1"/>
        <end position="82"/>
    </location>
</feature>
<name>A0A6A5YSL7_9PLEO</name>
<evidence type="ECO:0000256" key="2">
    <source>
        <dbReference type="ARBA" id="ARBA00004167"/>
    </source>
</evidence>
<dbReference type="PANTHER" id="PTHR10903">
    <property type="entry name" value="GTPASE, IMAP FAMILY MEMBER-RELATED"/>
    <property type="match status" value="1"/>
</dbReference>
<dbReference type="SUPFAM" id="SSF52540">
    <property type="entry name" value="P-loop containing nucleoside triphosphate hydrolases"/>
    <property type="match status" value="1"/>
</dbReference>
<dbReference type="CDD" id="cd00882">
    <property type="entry name" value="Ras_like_GTPase"/>
    <property type="match status" value="1"/>
</dbReference>
<dbReference type="GO" id="GO:0015031">
    <property type="term" value="P:protein transport"/>
    <property type="evidence" value="ECO:0007669"/>
    <property type="project" value="UniProtKB-KW"/>
</dbReference>
<keyword evidence="11" id="KW-0653">Protein transport</keyword>
<dbReference type="GO" id="GO:0016787">
    <property type="term" value="F:hydrolase activity"/>
    <property type="evidence" value="ECO:0007669"/>
    <property type="project" value="UniProtKB-KW"/>
</dbReference>
<dbReference type="InterPro" id="IPR027417">
    <property type="entry name" value="P-loop_NTPase"/>
</dbReference>
<feature type="coiled-coil region" evidence="15">
    <location>
        <begin position="277"/>
        <end position="339"/>
    </location>
</feature>
<protein>
    <submittedName>
        <fullName evidence="17">P-loop containing nucleoside triphosphate hydrolase protein</fullName>
    </submittedName>
</protein>
<evidence type="ECO:0000256" key="4">
    <source>
        <dbReference type="ARBA" id="ARBA00022528"/>
    </source>
</evidence>
<evidence type="ECO:0000256" key="5">
    <source>
        <dbReference type="ARBA" id="ARBA00022640"/>
    </source>
</evidence>
<dbReference type="AlphaFoldDB" id="A0A6A5YSL7"/>